<evidence type="ECO:0000256" key="2">
    <source>
        <dbReference type="ARBA" id="ARBA00022475"/>
    </source>
</evidence>
<feature type="transmembrane region" description="Helical" evidence="10">
    <location>
        <begin position="70"/>
        <end position="93"/>
    </location>
</feature>
<evidence type="ECO:0000313" key="11">
    <source>
        <dbReference type="Proteomes" id="UP000695000"/>
    </source>
</evidence>
<sequence length="360" mass="41945">MVQLGKLPIKILEFQLLWPEKINFSYIFKIAVFISYMTICAIGMIGHFVYSYVNDEFTYLNIADDMAGCLATLSAIYVMLVHINNVGSSRELLQRLSDFTMHEKPKDVDVLDKHLNFVSVIACVLLYISMFLQWVVGIMSNCPETGEISDCSFIVTAYLPDPFNIFISPYRQIFMTLQISSAFICGICAFFCLWIQVCISQFIVSRLKHLKFMLKEMLVMNSREKRRRHIKTCVLYQYNINEIWFDFNNSSKNIFLIHITVSPVVMSMIAYQLLYQFKFVNFVHLVVWNLAVLSETLMDTAYDSIPFDEDYETTKDMLLIMKRGKYAMYISAGDFAICRHVTYMTIMKTMYSYLTILTKT</sequence>
<keyword evidence="11" id="KW-1185">Reference proteome</keyword>
<feature type="transmembrane region" description="Helical" evidence="10">
    <location>
        <begin position="254"/>
        <end position="274"/>
    </location>
</feature>
<dbReference type="InterPro" id="IPR004117">
    <property type="entry name" value="7tm6_olfct_rcpt"/>
</dbReference>
<feature type="transmembrane region" description="Helical" evidence="10">
    <location>
        <begin position="114"/>
        <end position="136"/>
    </location>
</feature>
<keyword evidence="6 10" id="KW-1133">Transmembrane helix</keyword>
<evidence type="ECO:0000256" key="3">
    <source>
        <dbReference type="ARBA" id="ARBA00022606"/>
    </source>
</evidence>
<evidence type="ECO:0000256" key="4">
    <source>
        <dbReference type="ARBA" id="ARBA00022692"/>
    </source>
</evidence>
<evidence type="ECO:0000256" key="6">
    <source>
        <dbReference type="ARBA" id="ARBA00022989"/>
    </source>
</evidence>
<evidence type="ECO:0000256" key="9">
    <source>
        <dbReference type="ARBA" id="ARBA00023224"/>
    </source>
</evidence>
<evidence type="ECO:0000256" key="5">
    <source>
        <dbReference type="ARBA" id="ARBA00022725"/>
    </source>
</evidence>
<organism evidence="11 12">
    <name type="scientific">Nicrophorus vespilloides</name>
    <name type="common">Boreal carrion beetle</name>
    <dbReference type="NCBI Taxonomy" id="110193"/>
    <lineage>
        <taxon>Eukaryota</taxon>
        <taxon>Metazoa</taxon>
        <taxon>Ecdysozoa</taxon>
        <taxon>Arthropoda</taxon>
        <taxon>Hexapoda</taxon>
        <taxon>Insecta</taxon>
        <taxon>Pterygota</taxon>
        <taxon>Neoptera</taxon>
        <taxon>Endopterygota</taxon>
        <taxon>Coleoptera</taxon>
        <taxon>Polyphaga</taxon>
        <taxon>Staphyliniformia</taxon>
        <taxon>Silphidae</taxon>
        <taxon>Nicrophorinae</taxon>
        <taxon>Nicrophorus</taxon>
    </lineage>
</organism>
<evidence type="ECO:0000313" key="12">
    <source>
        <dbReference type="RefSeq" id="XP_017777140.1"/>
    </source>
</evidence>
<dbReference type="PANTHER" id="PTHR21137">
    <property type="entry name" value="ODORANT RECEPTOR"/>
    <property type="match status" value="1"/>
</dbReference>
<protein>
    <recommendedName>
        <fullName evidence="10">Odorant receptor</fullName>
    </recommendedName>
</protein>
<proteinExistence type="inferred from homology"/>
<evidence type="ECO:0000256" key="8">
    <source>
        <dbReference type="ARBA" id="ARBA00023170"/>
    </source>
</evidence>
<keyword evidence="9 10" id="KW-0807">Transducer</keyword>
<feature type="transmembrane region" description="Helical" evidence="10">
    <location>
        <begin position="26"/>
        <end position="50"/>
    </location>
</feature>
<dbReference type="Proteomes" id="UP000695000">
    <property type="component" value="Unplaced"/>
</dbReference>
<evidence type="ECO:0000256" key="1">
    <source>
        <dbReference type="ARBA" id="ARBA00004651"/>
    </source>
</evidence>
<keyword evidence="7 10" id="KW-0472">Membrane</keyword>
<comment type="subcellular location">
    <subcellularLocation>
        <location evidence="1 10">Cell membrane</location>
        <topology evidence="1 10">Multi-pass membrane protein</topology>
    </subcellularLocation>
</comment>
<gene>
    <name evidence="12" type="primary">LOC108563077</name>
</gene>
<dbReference type="GeneID" id="108563077"/>
<evidence type="ECO:0000256" key="7">
    <source>
        <dbReference type="ARBA" id="ARBA00023136"/>
    </source>
</evidence>
<dbReference type="PANTHER" id="PTHR21137:SF35">
    <property type="entry name" value="ODORANT RECEPTOR 19A-RELATED"/>
    <property type="match status" value="1"/>
</dbReference>
<feature type="transmembrane region" description="Helical" evidence="10">
    <location>
        <begin position="326"/>
        <end position="346"/>
    </location>
</feature>
<keyword evidence="3 10" id="KW-0716">Sensory transduction</keyword>
<keyword evidence="8 10" id="KW-0675">Receptor</keyword>
<evidence type="ECO:0000256" key="10">
    <source>
        <dbReference type="RuleBase" id="RU351113"/>
    </source>
</evidence>
<comment type="similarity">
    <text evidence="10">Belongs to the insect chemoreceptor superfamily. Heteromeric odorant receptor channel (TC 1.A.69) family.</text>
</comment>
<keyword evidence="5 10" id="KW-0552">Olfaction</keyword>
<feature type="transmembrane region" description="Helical" evidence="10">
    <location>
        <begin position="179"/>
        <end position="204"/>
    </location>
</feature>
<comment type="caution">
    <text evidence="10">Lacks conserved residue(s) required for the propagation of feature annotation.</text>
</comment>
<reference evidence="12" key="1">
    <citation type="submission" date="2025-08" db="UniProtKB">
        <authorList>
            <consortium name="RefSeq"/>
        </authorList>
    </citation>
    <scope>IDENTIFICATION</scope>
    <source>
        <tissue evidence="12">Whole Larva</tissue>
    </source>
</reference>
<keyword evidence="4 10" id="KW-0812">Transmembrane</keyword>
<keyword evidence="2" id="KW-1003">Cell membrane</keyword>
<accession>A0ABM1MRE0</accession>
<name>A0ABM1MRE0_NICVS</name>
<dbReference type="RefSeq" id="XP_017777140.1">
    <property type="nucleotide sequence ID" value="XM_017921651.1"/>
</dbReference>